<dbReference type="SMART" id="SM00173">
    <property type="entry name" value="RAS"/>
    <property type="match status" value="1"/>
</dbReference>
<dbReference type="CDD" id="cd00154">
    <property type="entry name" value="Rab"/>
    <property type="match status" value="1"/>
</dbReference>
<keyword evidence="1" id="KW-0547">Nucleotide-binding</keyword>
<dbReference type="InterPro" id="IPR005225">
    <property type="entry name" value="Small_GTP-bd"/>
</dbReference>
<accession>A0A0C3ICD0</accession>
<proteinExistence type="predicted"/>
<gene>
    <name evidence="3" type="ORF">M404DRAFT_167554</name>
</gene>
<dbReference type="SMART" id="SM00174">
    <property type="entry name" value="RHO"/>
    <property type="match status" value="1"/>
</dbReference>
<dbReference type="PROSITE" id="PS51421">
    <property type="entry name" value="RAS"/>
    <property type="match status" value="1"/>
</dbReference>
<organism evidence="3 4">
    <name type="scientific">Pisolithus tinctorius Marx 270</name>
    <dbReference type="NCBI Taxonomy" id="870435"/>
    <lineage>
        <taxon>Eukaryota</taxon>
        <taxon>Fungi</taxon>
        <taxon>Dikarya</taxon>
        <taxon>Basidiomycota</taxon>
        <taxon>Agaricomycotina</taxon>
        <taxon>Agaricomycetes</taxon>
        <taxon>Agaricomycetidae</taxon>
        <taxon>Boletales</taxon>
        <taxon>Sclerodermatineae</taxon>
        <taxon>Pisolithaceae</taxon>
        <taxon>Pisolithus</taxon>
    </lineage>
</organism>
<dbReference type="FunFam" id="3.40.50.300:FF:001447">
    <property type="entry name" value="Ras-related protein Rab-1B"/>
    <property type="match status" value="1"/>
</dbReference>
<dbReference type="SUPFAM" id="SSF52540">
    <property type="entry name" value="P-loop containing nucleoside triphosphate hydrolases"/>
    <property type="match status" value="1"/>
</dbReference>
<dbReference type="GO" id="GO:0005525">
    <property type="term" value="F:GTP binding"/>
    <property type="evidence" value="ECO:0007669"/>
    <property type="project" value="UniProtKB-KW"/>
</dbReference>
<dbReference type="Gene3D" id="3.40.50.300">
    <property type="entry name" value="P-loop containing nucleotide triphosphate hydrolases"/>
    <property type="match status" value="1"/>
</dbReference>
<evidence type="ECO:0000256" key="1">
    <source>
        <dbReference type="ARBA" id="ARBA00022741"/>
    </source>
</evidence>
<dbReference type="NCBIfam" id="TIGR00231">
    <property type="entry name" value="small_GTP"/>
    <property type="match status" value="1"/>
</dbReference>
<dbReference type="InterPro" id="IPR050227">
    <property type="entry name" value="Rab"/>
</dbReference>
<evidence type="ECO:0000313" key="4">
    <source>
        <dbReference type="Proteomes" id="UP000054217"/>
    </source>
</evidence>
<dbReference type="HOGENOM" id="CLU_041217_24_2_1"/>
<evidence type="ECO:0000313" key="3">
    <source>
        <dbReference type="EMBL" id="KIN94727.1"/>
    </source>
</evidence>
<evidence type="ECO:0000256" key="2">
    <source>
        <dbReference type="ARBA" id="ARBA00023134"/>
    </source>
</evidence>
<sequence length="125" mass="14157">MAQSRPLELKIILIGDMSVGKTCLYKRFLDKQWSVDGVSATYGVDLHFQNMEVDGRQVKLGIWDTAGMERFRVITAPFYRRAHGVVLVYDITDRASFDALPGWLTELDDHVPSTIPKMIVGNKLD</sequence>
<dbReference type="AlphaFoldDB" id="A0A0C3ICD0"/>
<keyword evidence="2" id="KW-0342">GTP-binding</keyword>
<dbReference type="SMART" id="SM00175">
    <property type="entry name" value="RAB"/>
    <property type="match status" value="1"/>
</dbReference>
<keyword evidence="4" id="KW-1185">Reference proteome</keyword>
<feature type="non-terminal residue" evidence="3">
    <location>
        <position position="125"/>
    </location>
</feature>
<dbReference type="PROSITE" id="PS51419">
    <property type="entry name" value="RAB"/>
    <property type="match status" value="1"/>
</dbReference>
<dbReference type="Proteomes" id="UP000054217">
    <property type="component" value="Unassembled WGS sequence"/>
</dbReference>
<dbReference type="Pfam" id="PF00071">
    <property type="entry name" value="Ras"/>
    <property type="match status" value="1"/>
</dbReference>
<dbReference type="GO" id="GO:0003924">
    <property type="term" value="F:GTPase activity"/>
    <property type="evidence" value="ECO:0007669"/>
    <property type="project" value="InterPro"/>
</dbReference>
<dbReference type="EMBL" id="KN832088">
    <property type="protein sequence ID" value="KIN94727.1"/>
    <property type="molecule type" value="Genomic_DNA"/>
</dbReference>
<dbReference type="InterPro" id="IPR027417">
    <property type="entry name" value="P-loop_NTPase"/>
</dbReference>
<protein>
    <submittedName>
        <fullName evidence="3">Uncharacterized protein</fullName>
    </submittedName>
</protein>
<dbReference type="STRING" id="870435.A0A0C3ICD0"/>
<dbReference type="PRINTS" id="PR00449">
    <property type="entry name" value="RASTRNSFRMNG"/>
</dbReference>
<dbReference type="InParanoid" id="A0A0C3ICD0"/>
<dbReference type="InterPro" id="IPR001806">
    <property type="entry name" value="Small_GTPase"/>
</dbReference>
<reference evidence="4" key="2">
    <citation type="submission" date="2015-01" db="EMBL/GenBank/DDBJ databases">
        <title>Evolutionary Origins and Diversification of the Mycorrhizal Mutualists.</title>
        <authorList>
            <consortium name="DOE Joint Genome Institute"/>
            <consortium name="Mycorrhizal Genomics Consortium"/>
            <person name="Kohler A."/>
            <person name="Kuo A."/>
            <person name="Nagy L.G."/>
            <person name="Floudas D."/>
            <person name="Copeland A."/>
            <person name="Barry K.W."/>
            <person name="Cichocki N."/>
            <person name="Veneault-Fourrey C."/>
            <person name="LaButti K."/>
            <person name="Lindquist E.A."/>
            <person name="Lipzen A."/>
            <person name="Lundell T."/>
            <person name="Morin E."/>
            <person name="Murat C."/>
            <person name="Riley R."/>
            <person name="Ohm R."/>
            <person name="Sun H."/>
            <person name="Tunlid A."/>
            <person name="Henrissat B."/>
            <person name="Grigoriev I.V."/>
            <person name="Hibbett D.S."/>
            <person name="Martin F."/>
        </authorList>
    </citation>
    <scope>NUCLEOTIDE SEQUENCE [LARGE SCALE GENOMIC DNA]</scope>
    <source>
        <strain evidence="4">Marx 270</strain>
    </source>
</reference>
<name>A0A0C3ICD0_PISTI</name>
<reference evidence="3 4" key="1">
    <citation type="submission" date="2014-04" db="EMBL/GenBank/DDBJ databases">
        <authorList>
            <consortium name="DOE Joint Genome Institute"/>
            <person name="Kuo A."/>
            <person name="Kohler A."/>
            <person name="Costa M.D."/>
            <person name="Nagy L.G."/>
            <person name="Floudas D."/>
            <person name="Copeland A."/>
            <person name="Barry K.W."/>
            <person name="Cichocki N."/>
            <person name="Veneault-Fourrey C."/>
            <person name="LaButti K."/>
            <person name="Lindquist E.A."/>
            <person name="Lipzen A."/>
            <person name="Lundell T."/>
            <person name="Morin E."/>
            <person name="Murat C."/>
            <person name="Sun H."/>
            <person name="Tunlid A."/>
            <person name="Henrissat B."/>
            <person name="Grigoriev I.V."/>
            <person name="Hibbett D.S."/>
            <person name="Martin F."/>
            <person name="Nordberg H.P."/>
            <person name="Cantor M.N."/>
            <person name="Hua S.X."/>
        </authorList>
    </citation>
    <scope>NUCLEOTIDE SEQUENCE [LARGE SCALE GENOMIC DNA]</scope>
    <source>
        <strain evidence="3 4">Marx 270</strain>
    </source>
</reference>
<dbReference type="PANTHER" id="PTHR47977">
    <property type="entry name" value="RAS-RELATED PROTEIN RAB"/>
    <property type="match status" value="1"/>
</dbReference>
<dbReference type="OrthoDB" id="9989112at2759"/>